<name>A0AAE0JVM0_9PEZI</name>
<reference evidence="2" key="2">
    <citation type="submission" date="2023-06" db="EMBL/GenBank/DDBJ databases">
        <authorList>
            <consortium name="Lawrence Berkeley National Laboratory"/>
            <person name="Haridas S."/>
            <person name="Hensen N."/>
            <person name="Bonometti L."/>
            <person name="Westerberg I."/>
            <person name="Brannstrom I.O."/>
            <person name="Guillou S."/>
            <person name="Cros-Aarteil S."/>
            <person name="Calhoun S."/>
            <person name="Kuo A."/>
            <person name="Mondo S."/>
            <person name="Pangilinan J."/>
            <person name="Riley R."/>
            <person name="Labutti K."/>
            <person name="Andreopoulos B."/>
            <person name="Lipzen A."/>
            <person name="Chen C."/>
            <person name="Yanf M."/>
            <person name="Daum C."/>
            <person name="Ng V."/>
            <person name="Clum A."/>
            <person name="Steindorff A."/>
            <person name="Ohm R."/>
            <person name="Martin F."/>
            <person name="Silar P."/>
            <person name="Natvig D."/>
            <person name="Lalanne C."/>
            <person name="Gautier V."/>
            <person name="Ament-Velasquez S.L."/>
            <person name="Kruys A."/>
            <person name="Hutchinson M.I."/>
            <person name="Powell A.J."/>
            <person name="Barry K."/>
            <person name="Miller A.N."/>
            <person name="Grigoriev I.V."/>
            <person name="Debuchy R."/>
            <person name="Gladieux P."/>
            <person name="Thoren M.H."/>
            <person name="Johannesson H."/>
        </authorList>
    </citation>
    <scope>NUCLEOTIDE SEQUENCE</scope>
    <source>
        <strain evidence="2">CBS 958.72</strain>
    </source>
</reference>
<proteinExistence type="predicted"/>
<keyword evidence="3" id="KW-1185">Reference proteome</keyword>
<feature type="signal peptide" evidence="1">
    <location>
        <begin position="1"/>
        <end position="16"/>
    </location>
</feature>
<gene>
    <name evidence="2" type="ORF">B0T24DRAFT_712260</name>
</gene>
<dbReference type="Proteomes" id="UP001287356">
    <property type="component" value="Unassembled WGS sequence"/>
</dbReference>
<organism evidence="2 3">
    <name type="scientific">Lasiosphaeria ovina</name>
    <dbReference type="NCBI Taxonomy" id="92902"/>
    <lineage>
        <taxon>Eukaryota</taxon>
        <taxon>Fungi</taxon>
        <taxon>Dikarya</taxon>
        <taxon>Ascomycota</taxon>
        <taxon>Pezizomycotina</taxon>
        <taxon>Sordariomycetes</taxon>
        <taxon>Sordariomycetidae</taxon>
        <taxon>Sordariales</taxon>
        <taxon>Lasiosphaeriaceae</taxon>
        <taxon>Lasiosphaeria</taxon>
    </lineage>
</organism>
<dbReference type="EMBL" id="JAULSN010000009">
    <property type="protein sequence ID" value="KAK3364910.1"/>
    <property type="molecule type" value="Genomic_DNA"/>
</dbReference>
<accession>A0AAE0JVM0</accession>
<evidence type="ECO:0000313" key="3">
    <source>
        <dbReference type="Proteomes" id="UP001287356"/>
    </source>
</evidence>
<sequence length="114" mass="12898">MRQACSILVLFLRVLGVNVDDTPVTFLQSVKLEHNRRVARQEPFTINFRGSLDEVAGVQLKLELEFMGHHGEPNLEIIHDCSGTGVNSTGEALRTLYLFEYNPQIGEWKTAKQN</sequence>
<keyword evidence="1" id="KW-0732">Signal</keyword>
<reference evidence="2" key="1">
    <citation type="journal article" date="2023" name="Mol. Phylogenet. Evol.">
        <title>Genome-scale phylogeny and comparative genomics of the fungal order Sordariales.</title>
        <authorList>
            <person name="Hensen N."/>
            <person name="Bonometti L."/>
            <person name="Westerberg I."/>
            <person name="Brannstrom I.O."/>
            <person name="Guillou S."/>
            <person name="Cros-Aarteil S."/>
            <person name="Calhoun S."/>
            <person name="Haridas S."/>
            <person name="Kuo A."/>
            <person name="Mondo S."/>
            <person name="Pangilinan J."/>
            <person name="Riley R."/>
            <person name="LaButti K."/>
            <person name="Andreopoulos B."/>
            <person name="Lipzen A."/>
            <person name="Chen C."/>
            <person name="Yan M."/>
            <person name="Daum C."/>
            <person name="Ng V."/>
            <person name="Clum A."/>
            <person name="Steindorff A."/>
            <person name="Ohm R.A."/>
            <person name="Martin F."/>
            <person name="Silar P."/>
            <person name="Natvig D.O."/>
            <person name="Lalanne C."/>
            <person name="Gautier V."/>
            <person name="Ament-Velasquez S.L."/>
            <person name="Kruys A."/>
            <person name="Hutchinson M.I."/>
            <person name="Powell A.J."/>
            <person name="Barry K."/>
            <person name="Miller A.N."/>
            <person name="Grigoriev I.V."/>
            <person name="Debuchy R."/>
            <person name="Gladieux P."/>
            <person name="Hiltunen Thoren M."/>
            <person name="Johannesson H."/>
        </authorList>
    </citation>
    <scope>NUCLEOTIDE SEQUENCE</scope>
    <source>
        <strain evidence="2">CBS 958.72</strain>
    </source>
</reference>
<dbReference type="AlphaFoldDB" id="A0AAE0JVM0"/>
<evidence type="ECO:0000256" key="1">
    <source>
        <dbReference type="SAM" id="SignalP"/>
    </source>
</evidence>
<comment type="caution">
    <text evidence="2">The sequence shown here is derived from an EMBL/GenBank/DDBJ whole genome shotgun (WGS) entry which is preliminary data.</text>
</comment>
<feature type="chain" id="PRO_5042104611" evidence="1">
    <location>
        <begin position="17"/>
        <end position="114"/>
    </location>
</feature>
<protein>
    <submittedName>
        <fullName evidence="2">Uncharacterized protein</fullName>
    </submittedName>
</protein>
<evidence type="ECO:0000313" key="2">
    <source>
        <dbReference type="EMBL" id="KAK3364910.1"/>
    </source>
</evidence>